<evidence type="ECO:0000313" key="12">
    <source>
        <dbReference type="EMBL" id="SIS09176.1"/>
    </source>
</evidence>
<dbReference type="OrthoDB" id="3284414at2"/>
<gene>
    <name evidence="12" type="ORF">SAMN05445060_2623</name>
</gene>
<keyword evidence="5" id="KW-1003">Cell membrane</keyword>
<dbReference type="InterPro" id="IPR004680">
    <property type="entry name" value="Cit_transptr-like_dom"/>
</dbReference>
<dbReference type="AlphaFoldDB" id="A0A1N7G9L1"/>
<feature type="transmembrane region" description="Helical" evidence="10">
    <location>
        <begin position="223"/>
        <end position="240"/>
    </location>
</feature>
<dbReference type="PANTHER" id="PTHR43302:SF5">
    <property type="entry name" value="TRANSPORTER ARSB-RELATED"/>
    <property type="match status" value="1"/>
</dbReference>
<evidence type="ECO:0000256" key="4">
    <source>
        <dbReference type="ARBA" id="ARBA00022448"/>
    </source>
</evidence>
<evidence type="ECO:0000256" key="5">
    <source>
        <dbReference type="ARBA" id="ARBA00022475"/>
    </source>
</evidence>
<protein>
    <submittedName>
        <fullName evidence="12">Arsenite efflux membrane protein ArsB</fullName>
    </submittedName>
</protein>
<dbReference type="GO" id="GO:0046685">
    <property type="term" value="P:response to arsenic-containing substance"/>
    <property type="evidence" value="ECO:0007669"/>
    <property type="project" value="UniProtKB-KW"/>
</dbReference>
<proteinExistence type="inferred from homology"/>
<dbReference type="PANTHER" id="PTHR43302">
    <property type="entry name" value="TRANSPORTER ARSB-RELATED"/>
    <property type="match status" value="1"/>
</dbReference>
<feature type="transmembrane region" description="Helical" evidence="10">
    <location>
        <begin position="97"/>
        <end position="124"/>
    </location>
</feature>
<dbReference type="Proteomes" id="UP000186218">
    <property type="component" value="Unassembled WGS sequence"/>
</dbReference>
<evidence type="ECO:0000256" key="9">
    <source>
        <dbReference type="ARBA" id="ARBA00023136"/>
    </source>
</evidence>
<feature type="domain" description="Citrate transporter-like" evidence="11">
    <location>
        <begin position="18"/>
        <end position="347"/>
    </location>
</feature>
<dbReference type="RefSeq" id="WP_076480161.1">
    <property type="nucleotide sequence ID" value="NZ_FTNT01000007.1"/>
</dbReference>
<comment type="similarity">
    <text evidence="2">Belongs to the ArsB family.</text>
</comment>
<feature type="transmembrane region" description="Helical" evidence="10">
    <location>
        <begin position="391"/>
        <end position="414"/>
    </location>
</feature>
<keyword evidence="8 10" id="KW-1133">Transmembrane helix</keyword>
<evidence type="ECO:0000313" key="13">
    <source>
        <dbReference type="Proteomes" id="UP000186218"/>
    </source>
</evidence>
<keyword evidence="13" id="KW-1185">Reference proteome</keyword>
<dbReference type="GO" id="GO:0005886">
    <property type="term" value="C:plasma membrane"/>
    <property type="evidence" value="ECO:0007669"/>
    <property type="project" value="UniProtKB-SubCell"/>
</dbReference>
<evidence type="ECO:0000256" key="8">
    <source>
        <dbReference type="ARBA" id="ARBA00022989"/>
    </source>
</evidence>
<name>A0A1N7G9L1_9NOCA</name>
<feature type="transmembrane region" description="Helical" evidence="10">
    <location>
        <begin position="160"/>
        <end position="187"/>
    </location>
</feature>
<dbReference type="InterPro" id="IPR000802">
    <property type="entry name" value="Arsenical_pump_ArsB"/>
</dbReference>
<dbReference type="STRING" id="1344003.SAMN05445060_2623"/>
<dbReference type="Pfam" id="PF03600">
    <property type="entry name" value="CitMHS"/>
    <property type="match status" value="1"/>
</dbReference>
<feature type="transmembrane region" description="Helical" evidence="10">
    <location>
        <begin position="26"/>
        <end position="45"/>
    </location>
</feature>
<evidence type="ECO:0000259" key="11">
    <source>
        <dbReference type="Pfam" id="PF03600"/>
    </source>
</evidence>
<dbReference type="EMBL" id="FTNT01000007">
    <property type="protein sequence ID" value="SIS09176.1"/>
    <property type="molecule type" value="Genomic_DNA"/>
</dbReference>
<keyword evidence="9 10" id="KW-0472">Membrane</keyword>
<reference evidence="12 13" key="1">
    <citation type="submission" date="2017-01" db="EMBL/GenBank/DDBJ databases">
        <authorList>
            <person name="Mah S.A."/>
            <person name="Swanson W.J."/>
            <person name="Moy G.W."/>
            <person name="Vacquier V.D."/>
        </authorList>
    </citation>
    <scope>NUCLEOTIDE SEQUENCE [LARGE SCALE GENOMIC DNA]</scope>
    <source>
        <strain evidence="12 13">CPCC 203464</strain>
    </source>
</reference>
<feature type="transmembrane region" description="Helical" evidence="10">
    <location>
        <begin position="312"/>
        <end position="329"/>
    </location>
</feature>
<evidence type="ECO:0000256" key="6">
    <source>
        <dbReference type="ARBA" id="ARBA00022692"/>
    </source>
</evidence>
<evidence type="ECO:0000256" key="3">
    <source>
        <dbReference type="ARBA" id="ARBA00009843"/>
    </source>
</evidence>
<evidence type="ECO:0000256" key="10">
    <source>
        <dbReference type="SAM" id="Phobius"/>
    </source>
</evidence>
<feature type="transmembrane region" description="Helical" evidence="10">
    <location>
        <begin position="246"/>
        <end position="262"/>
    </location>
</feature>
<feature type="transmembrane region" description="Helical" evidence="10">
    <location>
        <begin position="57"/>
        <end position="77"/>
    </location>
</feature>
<accession>A0A1N7G9L1</accession>
<evidence type="ECO:0000256" key="2">
    <source>
        <dbReference type="ARBA" id="ARBA00006433"/>
    </source>
</evidence>
<feature type="transmembrane region" description="Helical" evidence="10">
    <location>
        <begin position="269"/>
        <end position="292"/>
    </location>
</feature>
<comment type="subcellular location">
    <subcellularLocation>
        <location evidence="1">Cell membrane</location>
        <topology evidence="1">Multi-pass membrane protein</topology>
    </subcellularLocation>
</comment>
<organism evidence="12 13">
    <name type="scientific">Williamsia sterculiae</name>
    <dbReference type="NCBI Taxonomy" id="1344003"/>
    <lineage>
        <taxon>Bacteria</taxon>
        <taxon>Bacillati</taxon>
        <taxon>Actinomycetota</taxon>
        <taxon>Actinomycetes</taxon>
        <taxon>Mycobacteriales</taxon>
        <taxon>Nocardiaceae</taxon>
        <taxon>Williamsia</taxon>
    </lineage>
</organism>
<evidence type="ECO:0000256" key="1">
    <source>
        <dbReference type="ARBA" id="ARBA00004651"/>
    </source>
</evidence>
<keyword evidence="4" id="KW-0813">Transport</keyword>
<evidence type="ECO:0000256" key="7">
    <source>
        <dbReference type="ARBA" id="ARBA00022849"/>
    </source>
</evidence>
<dbReference type="PRINTS" id="PR00758">
    <property type="entry name" value="ARSENICPUMP"/>
</dbReference>
<sequence length="418" mass="42772">MDLLSVALIVAAVGFAAWRPRGLPEPTVAVPAALLLIAIGAVSLSRTTDELRTLLPTVVFLAALLVIAHCCATLGVFDWLGLRMARTARGDASRWFLLAYLAAAATTAALSLDATVLLLTPVLLTTSRALGVSAAPTGYAAVGLANSASTLLPVSNLTNLLAFTATGLGFLQFTTVMAVPWVATLLVQYVGYRIAFRHDLRSSSRPEVADAGSTSGSAAAPKAALVCLIAILIGFGVSSLVHVEPVVFAVIGAVVLAALALIRRRTSAAAVLVSTQPMFLVFVGALAVLVAAIADGGVGHWLSGLLPTDTGLLDLLVVAAISAVVANVVNNIPATLLLMAAVGVTAPPAILLAVLLGVNIGPNLTYTGSLANLLWRTVLRDNGEEPSVTRFTVLGVLTVPVCLVTATIALAVMCDVVL</sequence>
<keyword evidence="7" id="KW-0059">Arsenical resistance</keyword>
<comment type="similarity">
    <text evidence="3">Belongs to the CitM (TC 2.A.11) transporter family.</text>
</comment>
<keyword evidence="6 10" id="KW-0812">Transmembrane</keyword>
<feature type="transmembrane region" description="Helical" evidence="10">
    <location>
        <begin position="336"/>
        <end position="360"/>
    </location>
</feature>
<dbReference type="GO" id="GO:0015105">
    <property type="term" value="F:arsenite transmembrane transporter activity"/>
    <property type="evidence" value="ECO:0007669"/>
    <property type="project" value="InterPro"/>
</dbReference>